<proteinExistence type="predicted"/>
<dbReference type="Gene3D" id="1.10.510.10">
    <property type="entry name" value="Transferase(Phosphotransferase) domain 1"/>
    <property type="match status" value="1"/>
</dbReference>
<dbReference type="InterPro" id="IPR008266">
    <property type="entry name" value="Tyr_kinase_AS"/>
</dbReference>
<dbReference type="InterPro" id="IPR040976">
    <property type="entry name" value="Pkinase_fungal"/>
</dbReference>
<dbReference type="PROSITE" id="PS00109">
    <property type="entry name" value="PROTEIN_KINASE_TYR"/>
    <property type="match status" value="1"/>
</dbReference>
<sequence>MNDVSIWSDLVKTKQFEALELYETAASGERDAMARSILPGREPPSASLSTASDPPPVVPSASFSQLLPTDSEAVKYPNKTLVSVVATGVIGSLTTGERREQRSEDARYCARHFAGHVVLSPLDVVLARLGTSALVDKLAELKEVACNQIDATLKDAVLANFSKESISSSKPVDRTIDNRYWLSRLADAALSPAADGLLLALDYYPTPAEKLPEEKQHGYKKRRKYDASLRPSAAHGSSIFNIFVNVEFTNTDPPNVAFNPLIGATDHVAKYQQAITNADDLLKFQSTRLFVPTLSFHGKGKNTKLFVSILSCDRFEFAVIDHCFDSNKFPTVSALLHLFRIASLYQLGYSPLFIYNFTSPPPGFSVGDAVPAHVVLGAVKVRLSGKRLSQLRSTPFQRSTVVLEGELDKQFPDRKGSTYVVVKMSFIAEGRLWREKIIVDALHTANVQPAPAYAPKILAAFAAHDSPPSGPPNDSEILRNGKRPAGALEDLPAMVPRHLELKDVSSAAEFLATAEDLFRAILDAFRRRVLHRDISVNNILVADNQLLIVDWEIGRRFQEPSSAAGRGTVTGTLDTMSMASLANRDPLPHDDIESAVYVLLKVLTQTFVPPADQEREWATTLDTYCWDDPDVQPKRLLNMRLSMWMGRNFMDSTVGQTVRIFRSSGHATRAQLIHSLLSLPLPDQRDLINSSDYDTILSSLQGLVEQAVAAVHSVDASSLIWGSAKVVDAGQEEI</sequence>
<reference evidence="3" key="1">
    <citation type="submission" date="2020-05" db="EMBL/GenBank/DDBJ databases">
        <title>Mycena genomes resolve the evolution of fungal bioluminescence.</title>
        <authorList>
            <person name="Tsai I.J."/>
        </authorList>
    </citation>
    <scope>NUCLEOTIDE SEQUENCE</scope>
    <source>
        <strain evidence="3">CCC161011</strain>
    </source>
</reference>
<evidence type="ECO:0000313" key="4">
    <source>
        <dbReference type="Proteomes" id="UP000620124"/>
    </source>
</evidence>
<dbReference type="EMBL" id="JACAZI010000022">
    <property type="protein sequence ID" value="KAF7336892.1"/>
    <property type="molecule type" value="Genomic_DNA"/>
</dbReference>
<protein>
    <submittedName>
        <fullName evidence="3">Pkinase-fungal domain-containing protein</fullName>
    </submittedName>
</protein>
<evidence type="ECO:0000256" key="1">
    <source>
        <dbReference type="SAM" id="MobiDB-lite"/>
    </source>
</evidence>
<evidence type="ECO:0000259" key="2">
    <source>
        <dbReference type="Pfam" id="PF17667"/>
    </source>
</evidence>
<feature type="domain" description="Fungal-type protein kinase" evidence="2">
    <location>
        <begin position="500"/>
        <end position="602"/>
    </location>
</feature>
<name>A0A8H6XA65_9AGAR</name>
<keyword evidence="3" id="KW-0808">Transferase</keyword>
<comment type="caution">
    <text evidence="3">The sequence shown here is derived from an EMBL/GenBank/DDBJ whole genome shotgun (WGS) entry which is preliminary data.</text>
</comment>
<dbReference type="Proteomes" id="UP000620124">
    <property type="component" value="Unassembled WGS sequence"/>
</dbReference>
<keyword evidence="3" id="KW-0418">Kinase</keyword>
<feature type="region of interest" description="Disordered" evidence="1">
    <location>
        <begin position="37"/>
        <end position="59"/>
    </location>
</feature>
<dbReference type="Pfam" id="PF17667">
    <property type="entry name" value="Pkinase_fungal"/>
    <property type="match status" value="1"/>
</dbReference>
<accession>A0A8H6XA65</accession>
<dbReference type="GO" id="GO:0004672">
    <property type="term" value="F:protein kinase activity"/>
    <property type="evidence" value="ECO:0007669"/>
    <property type="project" value="InterPro"/>
</dbReference>
<evidence type="ECO:0000313" key="3">
    <source>
        <dbReference type="EMBL" id="KAF7336892.1"/>
    </source>
</evidence>
<dbReference type="InterPro" id="IPR011009">
    <property type="entry name" value="Kinase-like_dom_sf"/>
</dbReference>
<dbReference type="SUPFAM" id="SSF56112">
    <property type="entry name" value="Protein kinase-like (PK-like)"/>
    <property type="match status" value="1"/>
</dbReference>
<keyword evidence="4" id="KW-1185">Reference proteome</keyword>
<organism evidence="3 4">
    <name type="scientific">Mycena venus</name>
    <dbReference type="NCBI Taxonomy" id="2733690"/>
    <lineage>
        <taxon>Eukaryota</taxon>
        <taxon>Fungi</taxon>
        <taxon>Dikarya</taxon>
        <taxon>Basidiomycota</taxon>
        <taxon>Agaricomycotina</taxon>
        <taxon>Agaricomycetes</taxon>
        <taxon>Agaricomycetidae</taxon>
        <taxon>Agaricales</taxon>
        <taxon>Marasmiineae</taxon>
        <taxon>Mycenaceae</taxon>
        <taxon>Mycena</taxon>
    </lineage>
</organism>
<dbReference type="AlphaFoldDB" id="A0A8H6XA65"/>
<dbReference type="OrthoDB" id="2747778at2759"/>
<gene>
    <name evidence="3" type="ORF">MVEN_02125500</name>
</gene>